<gene>
    <name evidence="1" type="ORF">H9Q10_04150</name>
</gene>
<evidence type="ECO:0000313" key="2">
    <source>
        <dbReference type="Proteomes" id="UP000768471"/>
    </source>
</evidence>
<proteinExistence type="predicted"/>
<evidence type="ECO:0000313" key="1">
    <source>
        <dbReference type="EMBL" id="MBH5328858.1"/>
    </source>
</evidence>
<accession>A0ABS0N987</accession>
<dbReference type="InterPro" id="IPR038165">
    <property type="entry name" value="FlgT_C_sf"/>
</dbReference>
<reference evidence="1 2" key="1">
    <citation type="submission" date="2020-09" db="EMBL/GenBank/DDBJ databases">
        <title>Eikenella S3660 sp. nov., isolated from a throat swab.</title>
        <authorList>
            <person name="Buhl M."/>
        </authorList>
    </citation>
    <scope>NUCLEOTIDE SEQUENCE [LARGE SCALE GENOMIC DNA]</scope>
    <source>
        <strain evidence="1 2">S3360</strain>
    </source>
</reference>
<keyword evidence="2" id="KW-1185">Reference proteome</keyword>
<name>A0ABS0N987_9NEIS</name>
<dbReference type="Gene3D" id="2.40.10.410">
    <property type="entry name" value="FlgT, C-terminal domain"/>
    <property type="match status" value="1"/>
</dbReference>
<dbReference type="Proteomes" id="UP000768471">
    <property type="component" value="Unassembled WGS sequence"/>
</dbReference>
<dbReference type="EMBL" id="JACSGR010000003">
    <property type="protein sequence ID" value="MBH5328858.1"/>
    <property type="molecule type" value="Genomic_DNA"/>
</dbReference>
<sequence>MSTRYFAQVVQVQDKLTVIINAGENKGVKTGQKFLIVGLGQEVYDPDTKESLGALEIVRGKAEVIHVQEKMATLKSIDWLRNPDIREITKVRKTLDSASMVSAFSRVLGNIPNETITESIKPQEPSLKPLNGVDVGDKVIAL</sequence>
<comment type="caution">
    <text evidence="1">The sequence shown here is derived from an EMBL/GenBank/DDBJ whole genome shotgun (WGS) entry which is preliminary data.</text>
</comment>
<protein>
    <submittedName>
        <fullName evidence="1">Uncharacterized protein</fullName>
    </submittedName>
</protein>
<dbReference type="RefSeq" id="WP_197902776.1">
    <property type="nucleotide sequence ID" value="NZ_JACSGR010000003.1"/>
</dbReference>
<organism evidence="1 2">
    <name type="scientific">Eikenella glucosivorans</name>
    <dbReference type="NCBI Taxonomy" id="2766967"/>
    <lineage>
        <taxon>Bacteria</taxon>
        <taxon>Pseudomonadati</taxon>
        <taxon>Pseudomonadota</taxon>
        <taxon>Betaproteobacteria</taxon>
        <taxon>Neisseriales</taxon>
        <taxon>Neisseriaceae</taxon>
        <taxon>Eikenella</taxon>
    </lineage>
</organism>